<dbReference type="RefSeq" id="WP_249321750.1">
    <property type="nucleotide sequence ID" value="NZ_CP060632.1"/>
</dbReference>
<name>A0A7G9FPW1_9FIRM</name>
<reference evidence="2 3" key="1">
    <citation type="submission" date="2020-08" db="EMBL/GenBank/DDBJ databases">
        <authorList>
            <person name="Liu C."/>
            <person name="Sun Q."/>
        </authorList>
    </citation>
    <scope>NUCLEOTIDE SEQUENCE [LARGE SCALE GENOMIC DNA]</scope>
    <source>
        <strain evidence="2 3">NSJ-4</strain>
    </source>
</reference>
<keyword evidence="3" id="KW-1185">Reference proteome</keyword>
<sequence length="57" mass="6601">MLDIQLGRRNLSPIQRIAGAEKYRSLYEKQARENLKQASGGDRRSERFEQNQGLPNL</sequence>
<dbReference type="EMBL" id="CP060632">
    <property type="protein sequence ID" value="QNM00593.1"/>
    <property type="molecule type" value="Genomic_DNA"/>
</dbReference>
<feature type="region of interest" description="Disordered" evidence="1">
    <location>
        <begin position="32"/>
        <end position="57"/>
    </location>
</feature>
<evidence type="ECO:0000313" key="3">
    <source>
        <dbReference type="Proteomes" id="UP000515819"/>
    </source>
</evidence>
<dbReference type="AlphaFoldDB" id="A0A7G9FPW1"/>
<accession>A0A7G9FPW1</accession>
<feature type="compositionally biased region" description="Basic and acidic residues" evidence="1">
    <location>
        <begin position="32"/>
        <end position="49"/>
    </location>
</feature>
<organism evidence="2 3">
    <name type="scientific">Wujia chipingensis</name>
    <dbReference type="NCBI Taxonomy" id="2763670"/>
    <lineage>
        <taxon>Bacteria</taxon>
        <taxon>Bacillati</taxon>
        <taxon>Bacillota</taxon>
        <taxon>Clostridia</taxon>
        <taxon>Lachnospirales</taxon>
        <taxon>Lachnospiraceae</taxon>
        <taxon>Wujia</taxon>
    </lineage>
</organism>
<dbReference type="Proteomes" id="UP000515819">
    <property type="component" value="Chromosome"/>
</dbReference>
<evidence type="ECO:0000313" key="2">
    <source>
        <dbReference type="EMBL" id="QNM00593.1"/>
    </source>
</evidence>
<protein>
    <submittedName>
        <fullName evidence="2">Uncharacterized protein</fullName>
    </submittedName>
</protein>
<evidence type="ECO:0000256" key="1">
    <source>
        <dbReference type="SAM" id="MobiDB-lite"/>
    </source>
</evidence>
<gene>
    <name evidence="2" type="ORF">H9Q76_04730</name>
</gene>
<proteinExistence type="predicted"/>
<dbReference type="KEGG" id="wcp:H9Q76_04730"/>